<dbReference type="PANTHER" id="PTHR33164:SF99">
    <property type="entry name" value="MARR FAMILY REGULATORY PROTEIN"/>
    <property type="match status" value="1"/>
</dbReference>
<feature type="domain" description="HTH marR-type" evidence="1">
    <location>
        <begin position="1"/>
        <end position="136"/>
    </location>
</feature>
<keyword evidence="3" id="KW-1185">Reference proteome</keyword>
<evidence type="ECO:0000259" key="1">
    <source>
        <dbReference type="PROSITE" id="PS50995"/>
    </source>
</evidence>
<protein>
    <submittedName>
        <fullName evidence="2">Winged helix-turn-helix transcriptional regulator</fullName>
    </submittedName>
</protein>
<organism evidence="2 3">
    <name type="scientific">Aliiroseovarius halocynthiae</name>
    <dbReference type="NCBI Taxonomy" id="985055"/>
    <lineage>
        <taxon>Bacteria</taxon>
        <taxon>Pseudomonadati</taxon>
        <taxon>Pseudomonadota</taxon>
        <taxon>Alphaproteobacteria</taxon>
        <taxon>Rhodobacterales</taxon>
        <taxon>Paracoccaceae</taxon>
        <taxon>Aliiroseovarius</taxon>
    </lineage>
</organism>
<sequence>MTDLKSLLWLSRPLMQRIEARIESDLQGTGLTVRMRAVLEALTEHGPQTVPDIAFKLEIQRQYVQLMVNDTIKVGLAEKQKNPRHARSPLIALTKSGLDQITRILEKEGAILSELTDGLSADDIATALRVARHCHSRLGPPS</sequence>
<accession>A0A545SYG7</accession>
<comment type="caution">
    <text evidence="2">The sequence shown here is derived from an EMBL/GenBank/DDBJ whole genome shotgun (WGS) entry which is preliminary data.</text>
</comment>
<dbReference type="InterPro" id="IPR036390">
    <property type="entry name" value="WH_DNA-bd_sf"/>
</dbReference>
<dbReference type="InterPro" id="IPR000835">
    <property type="entry name" value="HTH_MarR-typ"/>
</dbReference>
<dbReference type="PROSITE" id="PS50995">
    <property type="entry name" value="HTH_MARR_2"/>
    <property type="match status" value="1"/>
</dbReference>
<dbReference type="RefSeq" id="WP_142851983.1">
    <property type="nucleotide sequence ID" value="NZ_FXWW01000001.1"/>
</dbReference>
<dbReference type="Pfam" id="PF12802">
    <property type="entry name" value="MarR_2"/>
    <property type="match status" value="1"/>
</dbReference>
<dbReference type="EMBL" id="VICH01000002">
    <property type="protein sequence ID" value="TQV70002.1"/>
    <property type="molecule type" value="Genomic_DNA"/>
</dbReference>
<dbReference type="InterPro" id="IPR039422">
    <property type="entry name" value="MarR/SlyA-like"/>
</dbReference>
<dbReference type="Gene3D" id="1.10.10.10">
    <property type="entry name" value="Winged helix-like DNA-binding domain superfamily/Winged helix DNA-binding domain"/>
    <property type="match status" value="1"/>
</dbReference>
<dbReference type="GO" id="GO:0003700">
    <property type="term" value="F:DNA-binding transcription factor activity"/>
    <property type="evidence" value="ECO:0007669"/>
    <property type="project" value="InterPro"/>
</dbReference>
<name>A0A545SYG7_9RHOB</name>
<proteinExistence type="predicted"/>
<gene>
    <name evidence="2" type="ORF">FIL88_01115</name>
</gene>
<dbReference type="InterPro" id="IPR036388">
    <property type="entry name" value="WH-like_DNA-bd_sf"/>
</dbReference>
<evidence type="ECO:0000313" key="2">
    <source>
        <dbReference type="EMBL" id="TQV70002.1"/>
    </source>
</evidence>
<dbReference type="PANTHER" id="PTHR33164">
    <property type="entry name" value="TRANSCRIPTIONAL REGULATOR, MARR FAMILY"/>
    <property type="match status" value="1"/>
</dbReference>
<dbReference type="OrthoDB" id="5511415at2"/>
<dbReference type="Proteomes" id="UP000315816">
    <property type="component" value="Unassembled WGS sequence"/>
</dbReference>
<dbReference type="GO" id="GO:0006950">
    <property type="term" value="P:response to stress"/>
    <property type="evidence" value="ECO:0007669"/>
    <property type="project" value="TreeGrafter"/>
</dbReference>
<evidence type="ECO:0000313" key="3">
    <source>
        <dbReference type="Proteomes" id="UP000315816"/>
    </source>
</evidence>
<reference evidence="2 3" key="1">
    <citation type="submission" date="2019-06" db="EMBL/GenBank/DDBJ databases">
        <title>A novel species of marine bacteria.</title>
        <authorList>
            <person name="Wang Y."/>
        </authorList>
    </citation>
    <scope>NUCLEOTIDE SEQUENCE [LARGE SCALE GENOMIC DNA]</scope>
    <source>
        <strain evidence="2 3">MA1-10</strain>
    </source>
</reference>
<dbReference type="SUPFAM" id="SSF46785">
    <property type="entry name" value="Winged helix' DNA-binding domain"/>
    <property type="match status" value="1"/>
</dbReference>
<dbReference type="SMART" id="SM00347">
    <property type="entry name" value="HTH_MARR"/>
    <property type="match status" value="1"/>
</dbReference>
<dbReference type="AlphaFoldDB" id="A0A545SYG7"/>